<gene>
    <name evidence="1" type="ORF">RJT34_21731</name>
</gene>
<name>A0AAN9P6L5_CLITE</name>
<dbReference type="Gene3D" id="3.80.10.10">
    <property type="entry name" value="Ribonuclease Inhibitor"/>
    <property type="match status" value="1"/>
</dbReference>
<keyword evidence="2" id="KW-1185">Reference proteome</keyword>
<dbReference type="SUPFAM" id="SSF52058">
    <property type="entry name" value="L domain-like"/>
    <property type="match status" value="1"/>
</dbReference>
<evidence type="ECO:0000313" key="2">
    <source>
        <dbReference type="Proteomes" id="UP001359559"/>
    </source>
</evidence>
<organism evidence="1 2">
    <name type="scientific">Clitoria ternatea</name>
    <name type="common">Butterfly pea</name>
    <dbReference type="NCBI Taxonomy" id="43366"/>
    <lineage>
        <taxon>Eukaryota</taxon>
        <taxon>Viridiplantae</taxon>
        <taxon>Streptophyta</taxon>
        <taxon>Embryophyta</taxon>
        <taxon>Tracheophyta</taxon>
        <taxon>Spermatophyta</taxon>
        <taxon>Magnoliopsida</taxon>
        <taxon>eudicotyledons</taxon>
        <taxon>Gunneridae</taxon>
        <taxon>Pentapetalae</taxon>
        <taxon>rosids</taxon>
        <taxon>fabids</taxon>
        <taxon>Fabales</taxon>
        <taxon>Fabaceae</taxon>
        <taxon>Papilionoideae</taxon>
        <taxon>50 kb inversion clade</taxon>
        <taxon>NPAAA clade</taxon>
        <taxon>indigoferoid/millettioid clade</taxon>
        <taxon>Phaseoleae</taxon>
        <taxon>Clitoria</taxon>
    </lineage>
</organism>
<proteinExistence type="predicted"/>
<protein>
    <submittedName>
        <fullName evidence="1">Uncharacterized protein</fullName>
    </submittedName>
</protein>
<dbReference type="EMBL" id="JAYKXN010000005">
    <property type="protein sequence ID" value="KAK7286611.1"/>
    <property type="molecule type" value="Genomic_DNA"/>
</dbReference>
<comment type="caution">
    <text evidence="1">The sequence shown here is derived from an EMBL/GenBank/DDBJ whole genome shotgun (WGS) entry which is preliminary data.</text>
</comment>
<accession>A0AAN9P6L5</accession>
<dbReference type="InterPro" id="IPR032675">
    <property type="entry name" value="LRR_dom_sf"/>
</dbReference>
<reference evidence="1 2" key="1">
    <citation type="submission" date="2024-01" db="EMBL/GenBank/DDBJ databases">
        <title>The genomes of 5 underutilized Papilionoideae crops provide insights into root nodulation and disease resistance.</title>
        <authorList>
            <person name="Yuan L."/>
        </authorList>
    </citation>
    <scope>NUCLEOTIDE SEQUENCE [LARGE SCALE GENOMIC DNA]</scope>
    <source>
        <strain evidence="1">LY-2023</strain>
        <tissue evidence="1">Leaf</tissue>
    </source>
</reference>
<dbReference type="AlphaFoldDB" id="A0AAN9P6L5"/>
<sequence>MRQVSYKPSDWDDYVVKNRPIEMQFCSCPVTSKNRLFMKRFPGQNRISLLRFLCVTPTIQFYLYISDIPTFNFASATEQQYENYHSLHHLIGLQRLSLHMCRMLEFIPSSIGSLTKLYDLGLTYCWSLQTLPSNIFKLKLTKLSFTKLQIADGLSKHLGTYTLFT</sequence>
<evidence type="ECO:0000313" key="1">
    <source>
        <dbReference type="EMBL" id="KAK7286611.1"/>
    </source>
</evidence>
<dbReference type="Proteomes" id="UP001359559">
    <property type="component" value="Unassembled WGS sequence"/>
</dbReference>